<evidence type="ECO:0000313" key="1">
    <source>
        <dbReference type="EMBL" id="SFG66993.1"/>
    </source>
</evidence>
<dbReference type="EMBL" id="FOOT01000003">
    <property type="protein sequence ID" value="SFG66993.1"/>
    <property type="molecule type" value="Genomic_DNA"/>
</dbReference>
<keyword evidence="2" id="KW-1185">Reference proteome</keyword>
<evidence type="ECO:0000313" key="2">
    <source>
        <dbReference type="Proteomes" id="UP000198724"/>
    </source>
</evidence>
<sequence>MPCSSPTTLLCMAYRILSLEQEQLKELGSHEELLGQNGKYNGLCQLQAKGQL</sequence>
<protein>
    <submittedName>
        <fullName evidence="1">ATP-binding cassette, subfamily B</fullName>
    </submittedName>
</protein>
<reference evidence="2" key="1">
    <citation type="submission" date="2016-10" db="EMBL/GenBank/DDBJ databases">
        <authorList>
            <person name="Varghese N."/>
            <person name="Submissions S."/>
        </authorList>
    </citation>
    <scope>NUCLEOTIDE SEQUENCE [LARGE SCALE GENOMIC DNA]</scope>
    <source>
        <strain evidence="2">LP51</strain>
    </source>
</reference>
<keyword evidence="1" id="KW-0067">ATP-binding</keyword>
<dbReference type="GO" id="GO:0005524">
    <property type="term" value="F:ATP binding"/>
    <property type="evidence" value="ECO:0007669"/>
    <property type="project" value="UniProtKB-KW"/>
</dbReference>
<gene>
    <name evidence="1" type="ORF">SAMN05421739_103229</name>
</gene>
<organism evidence="1 2">
    <name type="scientific">Pontibacter chinhatensis</name>
    <dbReference type="NCBI Taxonomy" id="1436961"/>
    <lineage>
        <taxon>Bacteria</taxon>
        <taxon>Pseudomonadati</taxon>
        <taxon>Bacteroidota</taxon>
        <taxon>Cytophagia</taxon>
        <taxon>Cytophagales</taxon>
        <taxon>Hymenobacteraceae</taxon>
        <taxon>Pontibacter</taxon>
    </lineage>
</organism>
<dbReference type="STRING" id="1436961.SAMN05421739_103229"/>
<name>A0A1I2TQE4_9BACT</name>
<accession>A0A1I2TQE4</accession>
<proteinExistence type="predicted"/>
<dbReference type="AlphaFoldDB" id="A0A1I2TQE4"/>
<dbReference type="Proteomes" id="UP000198724">
    <property type="component" value="Unassembled WGS sequence"/>
</dbReference>
<keyword evidence="1" id="KW-0547">Nucleotide-binding</keyword>